<accession>F6FIZ9</accession>
<protein>
    <submittedName>
        <fullName evidence="1">Uncharacterized protein</fullName>
    </submittedName>
</protein>
<dbReference type="EMBL" id="CP002808">
    <property type="protein sequence ID" value="AEG73197.1"/>
    <property type="molecule type" value="Genomic_DNA"/>
</dbReference>
<reference evidence="1 2" key="1">
    <citation type="journal article" date="2011" name="J. Bacteriol.">
        <title>Complete genome sequences of two hemotropic Mycoplasmas, Mycoplasma haemofelis strain Ohio2 and Mycoplasma suis strain Illinois.</title>
        <authorList>
            <person name="Messick J.B."/>
            <person name="Santos A.P."/>
            <person name="Guimaraes A.M."/>
        </authorList>
    </citation>
    <scope>NUCLEOTIDE SEQUENCE [LARGE SCALE GENOMIC DNA]</scope>
    <source>
        <strain evidence="1 2">Ohio2</strain>
    </source>
</reference>
<organism evidence="1 2">
    <name type="scientific">Mycoplasma haemofelis (strain Ohio2)</name>
    <dbReference type="NCBI Taxonomy" id="859194"/>
    <lineage>
        <taxon>Bacteria</taxon>
        <taxon>Bacillati</taxon>
        <taxon>Mycoplasmatota</taxon>
        <taxon>Mollicutes</taxon>
        <taxon>Mycoplasmataceae</taxon>
        <taxon>Mycoplasma</taxon>
    </lineage>
</organism>
<sequence>MNTGFKAAALAGGVGSAAGAGAGALAHKLSQDQRATIQDLFSNPQLRFFWIRKENLKNGKRYEIPTKIKILGISEISNPKKLQKSLRTDVLLF</sequence>
<proteinExistence type="predicted"/>
<dbReference type="AlphaFoldDB" id="F6FIZ9"/>
<reference key="2">
    <citation type="submission" date="2011-05" db="EMBL/GenBank/DDBJ databases">
        <title>The Genome of Mycoplasma haemofelis Strain Ohio2, a pathogenic hemoplasma of the cat.</title>
        <authorList>
            <person name="Santos A.P."/>
            <person name="Guimaraes A.M.S."/>
            <person name="SanMiguel P.J."/>
            <person name="Martin S.W."/>
            <person name="Messick J.B."/>
        </authorList>
    </citation>
    <scope>NUCLEOTIDE SEQUENCE</scope>
    <source>
        <strain>Ohio2</strain>
    </source>
</reference>
<name>F6FIZ9_MYCHI</name>
<evidence type="ECO:0000313" key="2">
    <source>
        <dbReference type="Proteomes" id="UP000007952"/>
    </source>
</evidence>
<dbReference type="KEGG" id="mhf:MHF_0940"/>
<dbReference type="HOGENOM" id="CLU_2423757_0_0_14"/>
<dbReference type="Proteomes" id="UP000007952">
    <property type="component" value="Chromosome"/>
</dbReference>
<gene>
    <name evidence="1" type="ordered locus">MHF_0940</name>
</gene>
<dbReference type="STRING" id="859194.MHF_0940"/>
<evidence type="ECO:0000313" key="1">
    <source>
        <dbReference type="EMBL" id="AEG73197.1"/>
    </source>
</evidence>